<dbReference type="ChiTaRS" id="NPHS2">
    <property type="organism name" value="human"/>
</dbReference>
<feature type="non-terminal residue" evidence="1">
    <location>
        <position position="71"/>
    </location>
</feature>
<sequence length="71" mass="8217">ASYLSVTSSSSLLGLFFFLPCLDTYHKVDLRLQTLEIPFHEVSQMMAFAFSIHFPWSTYRGQNDYLYSKIG</sequence>
<evidence type="ECO:0000313" key="1">
    <source>
        <dbReference type="EMBL" id="AKL39075.1"/>
    </source>
</evidence>
<feature type="non-terminal residue" evidence="1">
    <location>
        <position position="1"/>
    </location>
</feature>
<dbReference type="AlphaFoldDB" id="A0A0H3WA08"/>
<dbReference type="PeptideAtlas" id="A0A0H3WA08"/>
<protein>
    <submittedName>
        <fullName evidence="1">Podocin</fullName>
    </submittedName>
</protein>
<name>A0A0H3WA08_HUMAN</name>
<organism evidence="1">
    <name type="scientific">Homo sapiens</name>
    <name type="common">Human</name>
    <dbReference type="NCBI Taxonomy" id="9606"/>
    <lineage>
        <taxon>Eukaryota</taxon>
        <taxon>Metazoa</taxon>
        <taxon>Chordata</taxon>
        <taxon>Craniata</taxon>
        <taxon>Vertebrata</taxon>
        <taxon>Euteleostomi</taxon>
        <taxon>Mammalia</taxon>
        <taxon>Eutheria</taxon>
        <taxon>Euarchontoglires</taxon>
        <taxon>Primates</taxon>
        <taxon>Haplorrhini</taxon>
        <taxon>Catarrhini</taxon>
        <taxon>Hominidae</taxon>
        <taxon>Homo</taxon>
    </lineage>
</organism>
<accession>A0A0H3WA08</accession>
<dbReference type="EMBL" id="KR349915">
    <property type="protein sequence ID" value="AKL39075.1"/>
    <property type="molecule type" value="Genomic_DNA"/>
</dbReference>
<reference evidence="1" key="1">
    <citation type="submission" date="2015-04" db="EMBL/GenBank/DDBJ databases">
        <title>NPHS2 gene mutations in nephrotic syndrome.</title>
        <authorList>
            <person name="Chinambedu Dhadapani M.P."/>
            <person name="Venkatesan V."/>
            <person name="Bollam Rengaswamy N."/>
            <person name="Gowrishankar K."/>
            <person name="Ekambaram S."/>
            <person name="Nageswaran P."/>
            <person name="Sengutavan P."/>
            <person name="Venkatachalam P."/>
        </authorList>
    </citation>
    <scope>NUCLEOTIDE SEQUENCE</scope>
    <source>
        <tissue evidence="1">Whole blood</tissue>
    </source>
</reference>
<gene>
    <name evidence="1" type="primary">NPHS2</name>
</gene>
<dbReference type="OrthoDB" id="2105077at2759"/>
<proteinExistence type="predicted"/>